<dbReference type="PANTHER" id="PTHR47947">
    <property type="entry name" value="CYTOCHROME P450 82C3-RELATED"/>
    <property type="match status" value="1"/>
</dbReference>
<evidence type="ECO:0000256" key="5">
    <source>
        <dbReference type="ARBA" id="ARBA00022723"/>
    </source>
</evidence>
<comment type="caution">
    <text evidence="11">The sequence shown here is derived from an EMBL/GenBank/DDBJ whole genome shotgun (WGS) entry which is preliminary data.</text>
</comment>
<dbReference type="AlphaFoldDB" id="A0AA88WGN9"/>
<evidence type="ECO:0000256" key="1">
    <source>
        <dbReference type="ARBA" id="ARBA00001971"/>
    </source>
</evidence>
<keyword evidence="7" id="KW-0560">Oxidoreductase</keyword>
<accession>A0AA88WGN9</accession>
<keyword evidence="9" id="KW-0503">Monooxygenase</keyword>
<dbReference type="PANTHER" id="PTHR47947:SF26">
    <property type="entry name" value="CYTOCHROME P450"/>
    <property type="match status" value="1"/>
</dbReference>
<keyword evidence="10" id="KW-0472">Membrane</keyword>
<evidence type="ECO:0000256" key="6">
    <source>
        <dbReference type="ARBA" id="ARBA00022989"/>
    </source>
</evidence>
<dbReference type="GO" id="GO:0016705">
    <property type="term" value="F:oxidoreductase activity, acting on paired donors, with incorporation or reduction of molecular oxygen"/>
    <property type="evidence" value="ECO:0007669"/>
    <property type="project" value="InterPro"/>
</dbReference>
<sequence length="97" mass="10718">MEGVHEISSVRWLFMAKRDKALCPLASTLSIVTLIRICPGITLGLQVVHFILASLIHRFEINKPSDEPVDMTESFGLSSMKATPLHVILAPPVLLRV</sequence>
<keyword evidence="5" id="KW-0479">Metal-binding</keyword>
<dbReference type="InterPro" id="IPR036396">
    <property type="entry name" value="Cyt_P450_sf"/>
</dbReference>
<gene>
    <name evidence="11" type="ORF">RJ639_044573</name>
</gene>
<evidence type="ECO:0000313" key="12">
    <source>
        <dbReference type="Proteomes" id="UP001188597"/>
    </source>
</evidence>
<evidence type="ECO:0000313" key="11">
    <source>
        <dbReference type="EMBL" id="KAK3025225.1"/>
    </source>
</evidence>
<evidence type="ECO:0000256" key="7">
    <source>
        <dbReference type="ARBA" id="ARBA00023002"/>
    </source>
</evidence>
<reference evidence="11" key="1">
    <citation type="submission" date="2022-12" db="EMBL/GenBank/DDBJ databases">
        <title>Draft genome assemblies for two species of Escallonia (Escalloniales).</title>
        <authorList>
            <person name="Chanderbali A."/>
            <person name="Dervinis C."/>
            <person name="Anghel I."/>
            <person name="Soltis D."/>
            <person name="Soltis P."/>
            <person name="Zapata F."/>
        </authorList>
    </citation>
    <scope>NUCLEOTIDE SEQUENCE</scope>
    <source>
        <strain evidence="11">UCBG64.0493</strain>
        <tissue evidence="11">Leaf</tissue>
    </source>
</reference>
<dbReference type="SUPFAM" id="SSF48264">
    <property type="entry name" value="Cytochrome P450"/>
    <property type="match status" value="1"/>
</dbReference>
<protein>
    <submittedName>
        <fullName evidence="11">Uncharacterized protein</fullName>
    </submittedName>
</protein>
<evidence type="ECO:0000256" key="2">
    <source>
        <dbReference type="ARBA" id="ARBA00004370"/>
    </source>
</evidence>
<evidence type="ECO:0000256" key="8">
    <source>
        <dbReference type="ARBA" id="ARBA00023004"/>
    </source>
</evidence>
<evidence type="ECO:0000256" key="4">
    <source>
        <dbReference type="ARBA" id="ARBA00022692"/>
    </source>
</evidence>
<keyword evidence="4" id="KW-0812">Transmembrane</keyword>
<name>A0AA88WGN9_9ASTE</name>
<dbReference type="GO" id="GO:0004497">
    <property type="term" value="F:monooxygenase activity"/>
    <property type="evidence" value="ECO:0007669"/>
    <property type="project" value="UniProtKB-KW"/>
</dbReference>
<dbReference type="GO" id="GO:0020037">
    <property type="term" value="F:heme binding"/>
    <property type="evidence" value="ECO:0007669"/>
    <property type="project" value="InterPro"/>
</dbReference>
<dbReference type="Gene3D" id="1.10.630.10">
    <property type="entry name" value="Cytochrome P450"/>
    <property type="match status" value="1"/>
</dbReference>
<comment type="cofactor">
    <cofactor evidence="1">
        <name>heme</name>
        <dbReference type="ChEBI" id="CHEBI:30413"/>
    </cofactor>
</comment>
<organism evidence="11 12">
    <name type="scientific">Escallonia herrerae</name>
    <dbReference type="NCBI Taxonomy" id="1293975"/>
    <lineage>
        <taxon>Eukaryota</taxon>
        <taxon>Viridiplantae</taxon>
        <taxon>Streptophyta</taxon>
        <taxon>Embryophyta</taxon>
        <taxon>Tracheophyta</taxon>
        <taxon>Spermatophyta</taxon>
        <taxon>Magnoliopsida</taxon>
        <taxon>eudicotyledons</taxon>
        <taxon>Gunneridae</taxon>
        <taxon>Pentapetalae</taxon>
        <taxon>asterids</taxon>
        <taxon>campanulids</taxon>
        <taxon>Escalloniales</taxon>
        <taxon>Escalloniaceae</taxon>
        <taxon>Escallonia</taxon>
    </lineage>
</organism>
<dbReference type="InterPro" id="IPR050651">
    <property type="entry name" value="Plant_Cytochrome_P450_Monoox"/>
</dbReference>
<dbReference type="GO" id="GO:0016020">
    <property type="term" value="C:membrane"/>
    <property type="evidence" value="ECO:0007669"/>
    <property type="project" value="UniProtKB-SubCell"/>
</dbReference>
<proteinExistence type="predicted"/>
<keyword evidence="8" id="KW-0408">Iron</keyword>
<dbReference type="EMBL" id="JAVXUP010000559">
    <property type="protein sequence ID" value="KAK3025225.1"/>
    <property type="molecule type" value="Genomic_DNA"/>
</dbReference>
<keyword evidence="6" id="KW-1133">Transmembrane helix</keyword>
<keyword evidence="3" id="KW-0349">Heme</keyword>
<dbReference type="Proteomes" id="UP001188597">
    <property type="component" value="Unassembled WGS sequence"/>
</dbReference>
<dbReference type="GO" id="GO:0005506">
    <property type="term" value="F:iron ion binding"/>
    <property type="evidence" value="ECO:0007669"/>
    <property type="project" value="InterPro"/>
</dbReference>
<evidence type="ECO:0000256" key="9">
    <source>
        <dbReference type="ARBA" id="ARBA00023033"/>
    </source>
</evidence>
<evidence type="ECO:0000256" key="10">
    <source>
        <dbReference type="ARBA" id="ARBA00023136"/>
    </source>
</evidence>
<evidence type="ECO:0000256" key="3">
    <source>
        <dbReference type="ARBA" id="ARBA00022617"/>
    </source>
</evidence>
<keyword evidence="12" id="KW-1185">Reference proteome</keyword>
<comment type="subcellular location">
    <subcellularLocation>
        <location evidence="2">Membrane</location>
    </subcellularLocation>
</comment>